<name>A0A6L5GBL8_9ACTN</name>
<gene>
    <name evidence="2" type="ORF">GFD30_15555</name>
</gene>
<accession>A0A6L5GBL8</accession>
<sequence>MIRARLMQWFVAILLRDARIAAGLTQAEAAQEFGCHPHTIYYWEKGERHPRPSEVFQIADTYRLSEELKNYLKMILEHRGSKLLQADARFHALTLAKAELHSGVIFKYEPHLIPGPLQTRDYHFLVLKVAEKLTDFVAQQGWEFKFDRQMKLRKRKRRPKIQYLIGDSAMYGLRRLSDSVRREQVNKLLQESEQPDTDLRVIAEYLPGRNTPFSIYEPGESKTAPPTFIYSEILHGSWCIEEDTLVSLYHDAGQAMWQLGIPLKEFLNEYCRDLLA</sequence>
<dbReference type="InterPro" id="IPR001387">
    <property type="entry name" value="Cro/C1-type_HTH"/>
</dbReference>
<dbReference type="Pfam" id="PF13560">
    <property type="entry name" value="HTH_31"/>
    <property type="match status" value="1"/>
</dbReference>
<evidence type="ECO:0000259" key="1">
    <source>
        <dbReference type="PROSITE" id="PS50943"/>
    </source>
</evidence>
<keyword evidence="3" id="KW-1185">Reference proteome</keyword>
<reference evidence="2 3" key="1">
    <citation type="submission" date="2019-10" db="EMBL/GenBank/DDBJ databases">
        <title>Glycomyces albidus sp. nov., a novel actinomycete isolated from rhizosphere soil of wheat (Triticum aestivum L.).</title>
        <authorList>
            <person name="Qian L."/>
        </authorList>
    </citation>
    <scope>NUCLEOTIDE SEQUENCE [LARGE SCALE GENOMIC DNA]</scope>
    <source>
        <strain evidence="2 3">NEAU-7082</strain>
    </source>
</reference>
<organism evidence="2 3">
    <name type="scientific">Glycomyces albidus</name>
    <dbReference type="NCBI Taxonomy" id="2656774"/>
    <lineage>
        <taxon>Bacteria</taxon>
        <taxon>Bacillati</taxon>
        <taxon>Actinomycetota</taxon>
        <taxon>Actinomycetes</taxon>
        <taxon>Glycomycetales</taxon>
        <taxon>Glycomycetaceae</taxon>
        <taxon>Glycomyces</taxon>
    </lineage>
</organism>
<dbReference type="EMBL" id="WIAO01000018">
    <property type="protein sequence ID" value="MQM26976.1"/>
    <property type="molecule type" value="Genomic_DNA"/>
</dbReference>
<protein>
    <submittedName>
        <fullName evidence="2">Helix-turn-helix domain-containing protein</fullName>
    </submittedName>
</protein>
<dbReference type="Pfam" id="PF19054">
    <property type="entry name" value="DUF5753"/>
    <property type="match status" value="1"/>
</dbReference>
<dbReference type="GO" id="GO:0003677">
    <property type="term" value="F:DNA binding"/>
    <property type="evidence" value="ECO:0007669"/>
    <property type="project" value="InterPro"/>
</dbReference>
<dbReference type="SUPFAM" id="SSF47413">
    <property type="entry name" value="lambda repressor-like DNA-binding domains"/>
    <property type="match status" value="1"/>
</dbReference>
<dbReference type="Proteomes" id="UP000477750">
    <property type="component" value="Unassembled WGS sequence"/>
</dbReference>
<proteinExistence type="predicted"/>
<dbReference type="CDD" id="cd00093">
    <property type="entry name" value="HTH_XRE"/>
    <property type="match status" value="1"/>
</dbReference>
<dbReference type="AlphaFoldDB" id="A0A6L5GBL8"/>
<feature type="domain" description="HTH cro/C1-type" evidence="1">
    <location>
        <begin position="15"/>
        <end position="68"/>
    </location>
</feature>
<comment type="caution">
    <text evidence="2">The sequence shown here is derived from an EMBL/GenBank/DDBJ whole genome shotgun (WGS) entry which is preliminary data.</text>
</comment>
<dbReference type="InterPro" id="IPR043917">
    <property type="entry name" value="DUF5753"/>
</dbReference>
<dbReference type="PROSITE" id="PS50943">
    <property type="entry name" value="HTH_CROC1"/>
    <property type="match status" value="1"/>
</dbReference>
<evidence type="ECO:0000313" key="3">
    <source>
        <dbReference type="Proteomes" id="UP000477750"/>
    </source>
</evidence>
<dbReference type="Gene3D" id="1.10.260.40">
    <property type="entry name" value="lambda repressor-like DNA-binding domains"/>
    <property type="match status" value="1"/>
</dbReference>
<evidence type="ECO:0000313" key="2">
    <source>
        <dbReference type="EMBL" id="MQM26976.1"/>
    </source>
</evidence>
<dbReference type="SMART" id="SM00530">
    <property type="entry name" value="HTH_XRE"/>
    <property type="match status" value="1"/>
</dbReference>
<dbReference type="InterPro" id="IPR010982">
    <property type="entry name" value="Lambda_DNA-bd_dom_sf"/>
</dbReference>